<keyword evidence="2 3" id="KW-0378">Hydrolase</keyword>
<dbReference type="Pfam" id="PF00293">
    <property type="entry name" value="NUDIX"/>
    <property type="match status" value="1"/>
</dbReference>
<dbReference type="InterPro" id="IPR000086">
    <property type="entry name" value="NUDIX_hydrolase_dom"/>
</dbReference>
<evidence type="ECO:0000256" key="2">
    <source>
        <dbReference type="ARBA" id="ARBA00022801"/>
    </source>
</evidence>
<dbReference type="CDD" id="cd04682">
    <property type="entry name" value="NUDIX_Hydrolase"/>
    <property type="match status" value="1"/>
</dbReference>
<name>A0ABS6J583_9RHOB</name>
<sequence>MITDADFVGAKAALFCGDALLTCLRDTHPGLPWPGMWDLPGGGREGDESPESCLLRELAEEFGLSLHPARLTWRIDLPSMTDPSRPSHFFAGPITRAELATIRFGDEGQGWALMPIRDFLTHSRAIPEMQRRVRLALTAGAIPR</sequence>
<dbReference type="EMBL" id="JAAATX020000005">
    <property type="protein sequence ID" value="MBU9698024.1"/>
    <property type="molecule type" value="Genomic_DNA"/>
</dbReference>
<dbReference type="PROSITE" id="PS51462">
    <property type="entry name" value="NUDIX"/>
    <property type="match status" value="1"/>
</dbReference>
<gene>
    <name evidence="5" type="ORF">GU927_009190</name>
</gene>
<dbReference type="PROSITE" id="PS00893">
    <property type="entry name" value="NUDIX_BOX"/>
    <property type="match status" value="1"/>
</dbReference>
<dbReference type="Proteomes" id="UP000731907">
    <property type="component" value="Unassembled WGS sequence"/>
</dbReference>
<dbReference type="InterPro" id="IPR020084">
    <property type="entry name" value="NUDIX_hydrolase_CS"/>
</dbReference>
<dbReference type="PANTHER" id="PTHR43736">
    <property type="entry name" value="ADP-RIBOSE PYROPHOSPHATASE"/>
    <property type="match status" value="1"/>
</dbReference>
<keyword evidence="6" id="KW-1185">Reference proteome</keyword>
<comment type="caution">
    <text evidence="5">The sequence shown here is derived from an EMBL/GenBank/DDBJ whole genome shotgun (WGS) entry which is preliminary data.</text>
</comment>
<protein>
    <submittedName>
        <fullName evidence="5">NUDIX hydrolase</fullName>
    </submittedName>
</protein>
<dbReference type="SUPFAM" id="SSF55811">
    <property type="entry name" value="Nudix"/>
    <property type="match status" value="1"/>
</dbReference>
<dbReference type="RefSeq" id="WP_161762141.1">
    <property type="nucleotide sequence ID" value="NZ_JAAATX020000005.1"/>
</dbReference>
<dbReference type="PANTHER" id="PTHR43736:SF1">
    <property type="entry name" value="DIHYDRONEOPTERIN TRIPHOSPHATE DIPHOSPHATASE"/>
    <property type="match status" value="1"/>
</dbReference>
<evidence type="ECO:0000313" key="5">
    <source>
        <dbReference type="EMBL" id="MBU9698024.1"/>
    </source>
</evidence>
<dbReference type="PRINTS" id="PR00502">
    <property type="entry name" value="NUDIXFAMILY"/>
</dbReference>
<evidence type="ECO:0000256" key="3">
    <source>
        <dbReference type="RuleBase" id="RU003476"/>
    </source>
</evidence>
<dbReference type="InterPro" id="IPR015797">
    <property type="entry name" value="NUDIX_hydrolase-like_dom_sf"/>
</dbReference>
<evidence type="ECO:0000259" key="4">
    <source>
        <dbReference type="PROSITE" id="PS51462"/>
    </source>
</evidence>
<organism evidence="5 6">
    <name type="scientific">Paragemmobacter amnigenus</name>
    <dbReference type="NCBI Taxonomy" id="2852097"/>
    <lineage>
        <taxon>Bacteria</taxon>
        <taxon>Pseudomonadati</taxon>
        <taxon>Pseudomonadota</taxon>
        <taxon>Alphaproteobacteria</taxon>
        <taxon>Rhodobacterales</taxon>
        <taxon>Paracoccaceae</taxon>
        <taxon>Paragemmobacter</taxon>
    </lineage>
</organism>
<comment type="cofactor">
    <cofactor evidence="1">
        <name>Mg(2+)</name>
        <dbReference type="ChEBI" id="CHEBI:18420"/>
    </cofactor>
</comment>
<dbReference type="Gene3D" id="3.90.79.10">
    <property type="entry name" value="Nucleoside Triphosphate Pyrophosphohydrolase"/>
    <property type="match status" value="1"/>
</dbReference>
<proteinExistence type="inferred from homology"/>
<evidence type="ECO:0000256" key="1">
    <source>
        <dbReference type="ARBA" id="ARBA00001946"/>
    </source>
</evidence>
<dbReference type="GO" id="GO:0016787">
    <property type="term" value="F:hydrolase activity"/>
    <property type="evidence" value="ECO:0007669"/>
    <property type="project" value="UniProtKB-KW"/>
</dbReference>
<dbReference type="InterPro" id="IPR020476">
    <property type="entry name" value="Nudix_hydrolase"/>
</dbReference>
<comment type="similarity">
    <text evidence="3">Belongs to the Nudix hydrolase family.</text>
</comment>
<evidence type="ECO:0000313" key="6">
    <source>
        <dbReference type="Proteomes" id="UP000731907"/>
    </source>
</evidence>
<feature type="domain" description="Nudix hydrolase" evidence="4">
    <location>
        <begin position="5"/>
        <end position="137"/>
    </location>
</feature>
<reference evidence="5 6" key="1">
    <citation type="submission" date="2021-06" db="EMBL/GenBank/DDBJ databases">
        <title>Rhodobacteraceae bacterium strain HSP-20.</title>
        <authorList>
            <person name="Chen W.-M."/>
        </authorList>
    </citation>
    <scope>NUCLEOTIDE SEQUENCE [LARGE SCALE GENOMIC DNA]</scope>
    <source>
        <strain evidence="5 6">HSP-20</strain>
    </source>
</reference>
<accession>A0ABS6J583</accession>